<dbReference type="InterPro" id="IPR003594">
    <property type="entry name" value="HATPase_dom"/>
</dbReference>
<keyword evidence="10" id="KW-0902">Two-component regulatory system</keyword>
<evidence type="ECO:0000256" key="10">
    <source>
        <dbReference type="ARBA" id="ARBA00023012"/>
    </source>
</evidence>
<dbReference type="SUPFAM" id="SSF55874">
    <property type="entry name" value="ATPase domain of HSP90 chaperone/DNA topoisomerase II/histidine kinase"/>
    <property type="match status" value="1"/>
</dbReference>
<dbReference type="PATRIC" id="fig|59750.3.peg.2469"/>
<keyword evidence="5" id="KW-0597">Phosphoprotein</keyword>
<evidence type="ECO:0000256" key="6">
    <source>
        <dbReference type="ARBA" id="ARBA00022679"/>
    </source>
</evidence>
<dbReference type="CDD" id="cd06225">
    <property type="entry name" value="HAMP"/>
    <property type="match status" value="1"/>
</dbReference>
<evidence type="ECO:0000313" key="16">
    <source>
        <dbReference type="Proteomes" id="UP000070612"/>
    </source>
</evidence>
<evidence type="ECO:0000259" key="14">
    <source>
        <dbReference type="PROSITE" id="PS50885"/>
    </source>
</evidence>
<dbReference type="AlphaFoldDB" id="A0A132PSJ4"/>
<dbReference type="PANTHER" id="PTHR45436">
    <property type="entry name" value="SENSOR HISTIDINE KINASE YKOH"/>
    <property type="match status" value="1"/>
</dbReference>
<evidence type="ECO:0000256" key="7">
    <source>
        <dbReference type="ARBA" id="ARBA00022692"/>
    </source>
</evidence>
<dbReference type="PROSITE" id="PS50885">
    <property type="entry name" value="HAMP"/>
    <property type="match status" value="1"/>
</dbReference>
<sequence>MNGKRKTTIRLRLTALYAGAFFICGAILIAAVYLNVQQSLQHPPGTGMQETVGRFLGNRGTGDHPVADRIFAAVNEQATQERAETLRALLVRSLVALVVMGVAAAGLGWLLAGRVLHPLQQITATARRVADRSLHERIALDGPFDEIKDLADTFDAMLERLDRSFDGQRRFVANASHELRTPLAINRTLIEVALDDPDTSESTRQLGATLLGVNARNERLIDGLLVLASSQQQLDLRPGVDLAQIAQRAIEIASPVAERSGVTIASQLQPVNVTGDLTLLERVAHNLIDNAVRYNLAEQGWVHVTVGATGPFARLIVENSGSVIAPGDVDDLFEPFRRLPNSERVSDPRLGPGRGAGLGLSIVRSVVQAHRGEVEARAHTTGGLTVTVTIPLTR</sequence>
<dbReference type="CDD" id="cd00082">
    <property type="entry name" value="HisKA"/>
    <property type="match status" value="1"/>
</dbReference>
<evidence type="ECO:0000259" key="13">
    <source>
        <dbReference type="PROSITE" id="PS50109"/>
    </source>
</evidence>
<comment type="catalytic activity">
    <reaction evidence="1">
        <text>ATP + protein L-histidine = ADP + protein N-phospho-L-histidine.</text>
        <dbReference type="EC" id="2.7.13.3"/>
    </reaction>
</comment>
<evidence type="ECO:0000256" key="5">
    <source>
        <dbReference type="ARBA" id="ARBA00022553"/>
    </source>
</evidence>
<feature type="transmembrane region" description="Helical" evidence="12">
    <location>
        <begin position="12"/>
        <end position="34"/>
    </location>
</feature>
<feature type="domain" description="HAMP" evidence="14">
    <location>
        <begin position="113"/>
        <end position="166"/>
    </location>
</feature>
<dbReference type="PROSITE" id="PS50109">
    <property type="entry name" value="HIS_KIN"/>
    <property type="match status" value="1"/>
</dbReference>
<dbReference type="SMART" id="SM00388">
    <property type="entry name" value="HisKA"/>
    <property type="match status" value="1"/>
</dbReference>
<dbReference type="InterPro" id="IPR050428">
    <property type="entry name" value="TCS_sensor_his_kinase"/>
</dbReference>
<evidence type="ECO:0000256" key="4">
    <source>
        <dbReference type="ARBA" id="ARBA00012438"/>
    </source>
</evidence>
<dbReference type="EMBL" id="LGTW01000002">
    <property type="protein sequence ID" value="KWX25280.1"/>
    <property type="molecule type" value="Genomic_DNA"/>
</dbReference>
<keyword evidence="8 15" id="KW-0418">Kinase</keyword>
<dbReference type="Pfam" id="PF00512">
    <property type="entry name" value="HisKA"/>
    <property type="match status" value="1"/>
</dbReference>
<keyword evidence="6" id="KW-0808">Transferase</keyword>
<keyword evidence="11 12" id="KW-0472">Membrane</keyword>
<dbReference type="SUPFAM" id="SSF158472">
    <property type="entry name" value="HAMP domain-like"/>
    <property type="match status" value="1"/>
</dbReference>
<dbReference type="Proteomes" id="UP000070612">
    <property type="component" value="Unassembled WGS sequence"/>
</dbReference>
<keyword evidence="16" id="KW-1185">Reference proteome</keyword>
<evidence type="ECO:0000313" key="15">
    <source>
        <dbReference type="EMBL" id="KWX25280.1"/>
    </source>
</evidence>
<feature type="transmembrane region" description="Helical" evidence="12">
    <location>
        <begin position="89"/>
        <end position="112"/>
    </location>
</feature>
<keyword evidence="9 12" id="KW-1133">Transmembrane helix</keyword>
<comment type="caution">
    <text evidence="15">The sequence shown here is derived from an EMBL/GenBank/DDBJ whole genome shotgun (WGS) entry which is preliminary data.</text>
</comment>
<accession>A0A132PSJ4</accession>
<dbReference type="GO" id="GO:0000155">
    <property type="term" value="F:phosphorelay sensor kinase activity"/>
    <property type="evidence" value="ECO:0007669"/>
    <property type="project" value="InterPro"/>
</dbReference>
<dbReference type="Gene3D" id="6.10.340.10">
    <property type="match status" value="1"/>
</dbReference>
<dbReference type="RefSeq" id="WP_067843805.1">
    <property type="nucleotide sequence ID" value="NZ_LGTW01000002.1"/>
</dbReference>
<dbReference type="SMART" id="SM00387">
    <property type="entry name" value="HATPase_c"/>
    <property type="match status" value="1"/>
</dbReference>
<dbReference type="InterPro" id="IPR005467">
    <property type="entry name" value="His_kinase_dom"/>
</dbReference>
<dbReference type="CDD" id="cd00075">
    <property type="entry name" value="HATPase"/>
    <property type="match status" value="1"/>
</dbReference>
<dbReference type="EC" id="2.7.13.3" evidence="4"/>
<evidence type="ECO:0000256" key="1">
    <source>
        <dbReference type="ARBA" id="ARBA00000085"/>
    </source>
</evidence>
<gene>
    <name evidence="15" type="ORF">AFM11_03005</name>
</gene>
<dbReference type="Pfam" id="PF00672">
    <property type="entry name" value="HAMP"/>
    <property type="match status" value="1"/>
</dbReference>
<proteinExistence type="predicted"/>
<dbReference type="GO" id="GO:0005886">
    <property type="term" value="C:plasma membrane"/>
    <property type="evidence" value="ECO:0007669"/>
    <property type="project" value="UniProtKB-SubCell"/>
</dbReference>
<evidence type="ECO:0000256" key="12">
    <source>
        <dbReference type="SAM" id="Phobius"/>
    </source>
</evidence>
<dbReference type="InterPro" id="IPR003660">
    <property type="entry name" value="HAMP_dom"/>
</dbReference>
<dbReference type="InterPro" id="IPR003661">
    <property type="entry name" value="HisK_dim/P_dom"/>
</dbReference>
<evidence type="ECO:0000256" key="3">
    <source>
        <dbReference type="ARBA" id="ARBA00004236"/>
    </source>
</evidence>
<reference evidence="15 16" key="1">
    <citation type="submission" date="2015-07" db="EMBL/GenBank/DDBJ databases">
        <title>A draft genome sequence of Mycobacterium wolinskyi.</title>
        <authorList>
            <person name="de Man T.J."/>
            <person name="Perry K.A."/>
            <person name="Coulliette A.D."/>
            <person name="Jensen B."/>
            <person name="Toney N.C."/>
            <person name="Limbago B.M."/>
            <person name="Noble-Wang J."/>
        </authorList>
    </citation>
    <scope>NUCLEOTIDE SEQUENCE [LARGE SCALE GENOMIC DNA]</scope>
    <source>
        <strain evidence="15 16">CDC_01</strain>
    </source>
</reference>
<dbReference type="PANTHER" id="PTHR45436:SF15">
    <property type="entry name" value="SENSOR HISTIDINE KINASE CUSS"/>
    <property type="match status" value="1"/>
</dbReference>
<dbReference type="SMART" id="SM00304">
    <property type="entry name" value="HAMP"/>
    <property type="match status" value="1"/>
</dbReference>
<evidence type="ECO:0000256" key="2">
    <source>
        <dbReference type="ARBA" id="ARBA00004141"/>
    </source>
</evidence>
<name>A0A132PSJ4_9MYCO</name>
<dbReference type="InterPro" id="IPR036097">
    <property type="entry name" value="HisK_dim/P_sf"/>
</dbReference>
<evidence type="ECO:0000256" key="9">
    <source>
        <dbReference type="ARBA" id="ARBA00022989"/>
    </source>
</evidence>
<organism evidence="15 16">
    <name type="scientific">Mycolicibacterium wolinskyi</name>
    <dbReference type="NCBI Taxonomy" id="59750"/>
    <lineage>
        <taxon>Bacteria</taxon>
        <taxon>Bacillati</taxon>
        <taxon>Actinomycetota</taxon>
        <taxon>Actinomycetes</taxon>
        <taxon>Mycobacteriales</taxon>
        <taxon>Mycobacteriaceae</taxon>
        <taxon>Mycolicibacterium</taxon>
    </lineage>
</organism>
<feature type="domain" description="Histidine kinase" evidence="13">
    <location>
        <begin position="174"/>
        <end position="394"/>
    </location>
</feature>
<dbReference type="Gene3D" id="1.10.287.130">
    <property type="match status" value="1"/>
</dbReference>
<keyword evidence="7 12" id="KW-0812">Transmembrane</keyword>
<dbReference type="SUPFAM" id="SSF47384">
    <property type="entry name" value="Homodimeric domain of signal transducing histidine kinase"/>
    <property type="match status" value="1"/>
</dbReference>
<protein>
    <recommendedName>
        <fullName evidence="4">histidine kinase</fullName>
        <ecNumber evidence="4">2.7.13.3</ecNumber>
    </recommendedName>
</protein>
<comment type="subcellular location">
    <subcellularLocation>
        <location evidence="3">Cell membrane</location>
    </subcellularLocation>
    <subcellularLocation>
        <location evidence="2">Membrane</location>
        <topology evidence="2">Multi-pass membrane protein</topology>
    </subcellularLocation>
</comment>
<evidence type="ECO:0000256" key="8">
    <source>
        <dbReference type="ARBA" id="ARBA00022777"/>
    </source>
</evidence>
<dbReference type="Gene3D" id="3.30.565.10">
    <property type="entry name" value="Histidine kinase-like ATPase, C-terminal domain"/>
    <property type="match status" value="1"/>
</dbReference>
<dbReference type="InterPro" id="IPR036890">
    <property type="entry name" value="HATPase_C_sf"/>
</dbReference>
<dbReference type="Pfam" id="PF02518">
    <property type="entry name" value="HATPase_c"/>
    <property type="match status" value="1"/>
</dbReference>
<evidence type="ECO:0000256" key="11">
    <source>
        <dbReference type="ARBA" id="ARBA00023136"/>
    </source>
</evidence>